<dbReference type="GO" id="GO:0016989">
    <property type="term" value="F:sigma factor antagonist activity"/>
    <property type="evidence" value="ECO:0007669"/>
    <property type="project" value="TreeGrafter"/>
</dbReference>
<keyword evidence="1" id="KW-0472">Membrane</keyword>
<dbReference type="EMBL" id="PTRA01000007">
    <property type="protein sequence ID" value="PQA54075.1"/>
    <property type="molecule type" value="Genomic_DNA"/>
</dbReference>
<dbReference type="InterPro" id="IPR032508">
    <property type="entry name" value="FecR_C"/>
</dbReference>
<evidence type="ECO:0000313" key="4">
    <source>
        <dbReference type="EMBL" id="PQA54075.1"/>
    </source>
</evidence>
<organism evidence="4 5">
    <name type="scientific">Siphonobacter curvatus</name>
    <dbReference type="NCBI Taxonomy" id="2094562"/>
    <lineage>
        <taxon>Bacteria</taxon>
        <taxon>Pseudomonadati</taxon>
        <taxon>Bacteroidota</taxon>
        <taxon>Cytophagia</taxon>
        <taxon>Cytophagales</taxon>
        <taxon>Cytophagaceae</taxon>
        <taxon>Siphonobacter</taxon>
    </lineage>
</organism>
<feature type="domain" description="Protein FecR C-terminal" evidence="3">
    <location>
        <begin position="289"/>
        <end position="356"/>
    </location>
</feature>
<dbReference type="AlphaFoldDB" id="A0A2S7IFS9"/>
<dbReference type="Pfam" id="PF04773">
    <property type="entry name" value="FecR"/>
    <property type="match status" value="1"/>
</dbReference>
<reference evidence="5" key="1">
    <citation type="submission" date="2018-02" db="EMBL/GenBank/DDBJ databases">
        <title>Genome sequencing of Solimonas sp. HR-BB.</title>
        <authorList>
            <person name="Lee Y."/>
            <person name="Jeon C.O."/>
        </authorList>
    </citation>
    <scope>NUCLEOTIDE SEQUENCE [LARGE SCALE GENOMIC DNA]</scope>
    <source>
        <strain evidence="5">HR-U</strain>
    </source>
</reference>
<feature type="transmembrane region" description="Helical" evidence="1">
    <location>
        <begin position="100"/>
        <end position="123"/>
    </location>
</feature>
<dbReference type="RefSeq" id="WP_104715771.1">
    <property type="nucleotide sequence ID" value="NZ_PTRA01000007.1"/>
</dbReference>
<gene>
    <name evidence="4" type="ORF">C5O19_23190</name>
</gene>
<evidence type="ECO:0000256" key="1">
    <source>
        <dbReference type="SAM" id="Phobius"/>
    </source>
</evidence>
<accession>A0A2S7IFS9</accession>
<evidence type="ECO:0000259" key="3">
    <source>
        <dbReference type="Pfam" id="PF16344"/>
    </source>
</evidence>
<dbReference type="InterPro" id="IPR012373">
    <property type="entry name" value="Ferrdict_sens_TM"/>
</dbReference>
<dbReference type="Pfam" id="PF16344">
    <property type="entry name" value="FecR_C"/>
    <property type="match status" value="1"/>
</dbReference>
<name>A0A2S7IFS9_9BACT</name>
<evidence type="ECO:0000259" key="2">
    <source>
        <dbReference type="Pfam" id="PF04773"/>
    </source>
</evidence>
<dbReference type="Gene3D" id="2.60.120.1440">
    <property type="match status" value="1"/>
</dbReference>
<dbReference type="OrthoDB" id="1523735at2"/>
<protein>
    <submittedName>
        <fullName evidence="4">Iron dicitrate transport regulator FecR</fullName>
    </submittedName>
</protein>
<sequence>METFSYFNYSMDSYNHFKAEEFLENPSFRAWVYGKSSPAETDYWKRFLGEYPQAEEAILEAKSVLLSLVEPEVIMSEEYIRQRSRRILEQTSSSGVKRSFWRWGGSMAAILVLTAGLGGWLIWKNQAISPPLSMPQAKAVVKEHWNEIINESQQSRLVLLPDGSSAVLQSQSRIAFPKKFDAAKREVVLMGEAFFEVKKNSKQPFFVETNEVITRVTGTSFTIRAFESAKQVKVTVKTGTVAVFKKAQQEVSPQVVRPNQQATFERQNQTLSISESPLPELTVLEKEPFTFTRTPISEVFRILEKNYGVKINYDSELMRHCTLSAELGDKPVLEKLTLICAGIESTYEYQDGKITIHSKGCH</sequence>
<evidence type="ECO:0000313" key="5">
    <source>
        <dbReference type="Proteomes" id="UP000239590"/>
    </source>
</evidence>
<dbReference type="Proteomes" id="UP000239590">
    <property type="component" value="Unassembled WGS sequence"/>
</dbReference>
<dbReference type="Gene3D" id="3.55.50.30">
    <property type="match status" value="1"/>
</dbReference>
<feature type="domain" description="FecR protein" evidence="2">
    <location>
        <begin position="152"/>
        <end position="241"/>
    </location>
</feature>
<keyword evidence="1" id="KW-1133">Transmembrane helix</keyword>
<dbReference type="PANTHER" id="PTHR30273:SF2">
    <property type="entry name" value="PROTEIN FECR"/>
    <property type="match status" value="1"/>
</dbReference>
<proteinExistence type="predicted"/>
<keyword evidence="5" id="KW-1185">Reference proteome</keyword>
<keyword evidence="1" id="KW-0812">Transmembrane</keyword>
<comment type="caution">
    <text evidence="4">The sequence shown here is derived from an EMBL/GenBank/DDBJ whole genome shotgun (WGS) entry which is preliminary data.</text>
</comment>
<dbReference type="PIRSF" id="PIRSF018266">
    <property type="entry name" value="FecR"/>
    <property type="match status" value="1"/>
</dbReference>
<dbReference type="InterPro" id="IPR006860">
    <property type="entry name" value="FecR"/>
</dbReference>
<dbReference type="PANTHER" id="PTHR30273">
    <property type="entry name" value="PERIPLASMIC SIGNAL SENSOR AND SIGMA FACTOR ACTIVATOR FECR-RELATED"/>
    <property type="match status" value="1"/>
</dbReference>